<dbReference type="InterPro" id="IPR016032">
    <property type="entry name" value="Sig_transdc_resp-reg_C-effctor"/>
</dbReference>
<keyword evidence="11" id="KW-1185">Reference proteome</keyword>
<feature type="domain" description="Response regulatory" evidence="8">
    <location>
        <begin position="4"/>
        <end position="117"/>
    </location>
</feature>
<dbReference type="Proteomes" id="UP000594800">
    <property type="component" value="Chromosome"/>
</dbReference>
<dbReference type="InterPro" id="IPR011006">
    <property type="entry name" value="CheY-like_superfamily"/>
</dbReference>
<evidence type="ECO:0000256" key="4">
    <source>
        <dbReference type="ARBA" id="ARBA00023125"/>
    </source>
</evidence>
<dbReference type="EMBL" id="CP064942">
    <property type="protein sequence ID" value="QPH54873.1"/>
    <property type="molecule type" value="Genomic_DNA"/>
</dbReference>
<dbReference type="GO" id="GO:0000156">
    <property type="term" value="F:phosphorelay response regulator activity"/>
    <property type="evidence" value="ECO:0007669"/>
    <property type="project" value="TreeGrafter"/>
</dbReference>
<dbReference type="PROSITE" id="PS50110">
    <property type="entry name" value="RESPONSE_REGULATORY"/>
    <property type="match status" value="1"/>
</dbReference>
<evidence type="ECO:0000256" key="2">
    <source>
        <dbReference type="ARBA" id="ARBA00023012"/>
    </source>
</evidence>
<dbReference type="SMART" id="SM00448">
    <property type="entry name" value="REC"/>
    <property type="match status" value="1"/>
</dbReference>
<evidence type="ECO:0000259" key="9">
    <source>
        <dbReference type="PROSITE" id="PS51755"/>
    </source>
</evidence>
<dbReference type="InterPro" id="IPR036388">
    <property type="entry name" value="WH-like_DNA-bd_sf"/>
</dbReference>
<dbReference type="Gene3D" id="3.40.50.2300">
    <property type="match status" value="1"/>
</dbReference>
<dbReference type="CDD" id="cd00383">
    <property type="entry name" value="trans_reg_C"/>
    <property type="match status" value="1"/>
</dbReference>
<protein>
    <submittedName>
        <fullName evidence="10">Response regulator transcription factor</fullName>
    </submittedName>
</protein>
<keyword evidence="3" id="KW-0805">Transcription regulation</keyword>
<dbReference type="SUPFAM" id="SSF46894">
    <property type="entry name" value="C-terminal effector domain of the bipartite response regulators"/>
    <property type="match status" value="1"/>
</dbReference>
<feature type="DNA-binding region" description="OmpR/PhoB-type" evidence="7">
    <location>
        <begin position="130"/>
        <end position="228"/>
    </location>
</feature>
<feature type="domain" description="OmpR/PhoB-type" evidence="9">
    <location>
        <begin position="130"/>
        <end position="228"/>
    </location>
</feature>
<dbReference type="KEGG" id="poz:I0K15_03645"/>
<dbReference type="GO" id="GO:0005829">
    <property type="term" value="C:cytosol"/>
    <property type="evidence" value="ECO:0007669"/>
    <property type="project" value="TreeGrafter"/>
</dbReference>
<sequence>MSASVLIVDEDAATRQEISHELSRHGFAVETAKCANQARDLVSTRHFDLTLLEADQPGDEGLVLTQWLVEGAGVSVIVLSRRADVPRQVQALELGASDYIGKPFHMLELVARVKNALRVRPSRVGDKGMALRYRFGEWQLDTIRREMSRGGGRTEHLSASELSLLLTFLRQPHQIIRRDILAATMGVRGSSDRSVDALVSKLRRKLEQDPKEPTYIQTVWARGYRFAAPVQELD</sequence>
<evidence type="ECO:0000256" key="5">
    <source>
        <dbReference type="ARBA" id="ARBA00023163"/>
    </source>
</evidence>
<keyword evidence="2" id="KW-0902">Two-component regulatory system</keyword>
<gene>
    <name evidence="10" type="ORF">I0K15_03645</name>
</gene>
<name>A0A7S9QD33_9RHOB</name>
<dbReference type="GO" id="GO:0032993">
    <property type="term" value="C:protein-DNA complex"/>
    <property type="evidence" value="ECO:0007669"/>
    <property type="project" value="TreeGrafter"/>
</dbReference>
<keyword evidence="1" id="KW-0597">Phosphoprotein</keyword>
<dbReference type="AlphaFoldDB" id="A0A7S9QD33"/>
<dbReference type="InterPro" id="IPR039420">
    <property type="entry name" value="WalR-like"/>
</dbReference>
<dbReference type="PANTHER" id="PTHR48111">
    <property type="entry name" value="REGULATOR OF RPOS"/>
    <property type="match status" value="1"/>
</dbReference>
<comment type="caution">
    <text evidence="6">Lacks conserved residue(s) required for the propagation of feature annotation.</text>
</comment>
<dbReference type="Pfam" id="PF00486">
    <property type="entry name" value="Trans_reg_C"/>
    <property type="match status" value="1"/>
</dbReference>
<evidence type="ECO:0000256" key="6">
    <source>
        <dbReference type="PROSITE-ProRule" id="PRU00169"/>
    </source>
</evidence>
<organism evidence="10 11">
    <name type="scientific">Pontivivens ytuae</name>
    <dbReference type="NCBI Taxonomy" id="2789856"/>
    <lineage>
        <taxon>Bacteria</taxon>
        <taxon>Pseudomonadati</taxon>
        <taxon>Pseudomonadota</taxon>
        <taxon>Alphaproteobacteria</taxon>
        <taxon>Rhodobacterales</taxon>
        <taxon>Paracoccaceae</taxon>
        <taxon>Pontivivens</taxon>
    </lineage>
</organism>
<dbReference type="SMART" id="SM00862">
    <property type="entry name" value="Trans_reg_C"/>
    <property type="match status" value="1"/>
</dbReference>
<dbReference type="GO" id="GO:0000976">
    <property type="term" value="F:transcription cis-regulatory region binding"/>
    <property type="evidence" value="ECO:0007669"/>
    <property type="project" value="TreeGrafter"/>
</dbReference>
<evidence type="ECO:0000256" key="7">
    <source>
        <dbReference type="PROSITE-ProRule" id="PRU01091"/>
    </source>
</evidence>
<dbReference type="InterPro" id="IPR001789">
    <property type="entry name" value="Sig_transdc_resp-reg_receiver"/>
</dbReference>
<keyword evidence="4 7" id="KW-0238">DNA-binding</keyword>
<evidence type="ECO:0000256" key="3">
    <source>
        <dbReference type="ARBA" id="ARBA00023015"/>
    </source>
</evidence>
<evidence type="ECO:0000259" key="8">
    <source>
        <dbReference type="PROSITE" id="PS50110"/>
    </source>
</evidence>
<evidence type="ECO:0000256" key="1">
    <source>
        <dbReference type="ARBA" id="ARBA00022553"/>
    </source>
</evidence>
<dbReference type="InterPro" id="IPR001867">
    <property type="entry name" value="OmpR/PhoB-type_DNA-bd"/>
</dbReference>
<dbReference type="Pfam" id="PF00072">
    <property type="entry name" value="Response_reg"/>
    <property type="match status" value="1"/>
</dbReference>
<evidence type="ECO:0000313" key="11">
    <source>
        <dbReference type="Proteomes" id="UP000594800"/>
    </source>
</evidence>
<reference evidence="10 11" key="1">
    <citation type="submission" date="2020-11" db="EMBL/GenBank/DDBJ databases">
        <title>Description of Pontivivens ytuae sp. nov. isolated from deep sea sediment of Mariana Trench.</title>
        <authorList>
            <person name="Wang Z."/>
            <person name="Sun Q.-L."/>
            <person name="Xu X.-D."/>
            <person name="Tang Y.-Z."/>
            <person name="Zhang J."/>
        </authorList>
    </citation>
    <scope>NUCLEOTIDE SEQUENCE [LARGE SCALE GENOMIC DNA]</scope>
    <source>
        <strain evidence="10 11">MT2928</strain>
    </source>
</reference>
<dbReference type="SUPFAM" id="SSF52172">
    <property type="entry name" value="CheY-like"/>
    <property type="match status" value="1"/>
</dbReference>
<dbReference type="Gene3D" id="1.10.10.10">
    <property type="entry name" value="Winged helix-like DNA-binding domain superfamily/Winged helix DNA-binding domain"/>
    <property type="match status" value="1"/>
</dbReference>
<proteinExistence type="predicted"/>
<dbReference type="GO" id="GO:0006355">
    <property type="term" value="P:regulation of DNA-templated transcription"/>
    <property type="evidence" value="ECO:0007669"/>
    <property type="project" value="InterPro"/>
</dbReference>
<dbReference type="Gene3D" id="6.10.250.690">
    <property type="match status" value="1"/>
</dbReference>
<evidence type="ECO:0000313" key="10">
    <source>
        <dbReference type="EMBL" id="QPH54873.1"/>
    </source>
</evidence>
<dbReference type="PANTHER" id="PTHR48111:SF4">
    <property type="entry name" value="DNA-BINDING DUAL TRANSCRIPTIONAL REGULATOR OMPR"/>
    <property type="match status" value="1"/>
</dbReference>
<accession>A0A7S9QD33</accession>
<dbReference type="RefSeq" id="WP_196104074.1">
    <property type="nucleotide sequence ID" value="NZ_CP064942.1"/>
</dbReference>
<keyword evidence="5" id="KW-0804">Transcription</keyword>
<dbReference type="PROSITE" id="PS51755">
    <property type="entry name" value="OMPR_PHOB"/>
    <property type="match status" value="1"/>
</dbReference>